<dbReference type="Pfam" id="PF02575">
    <property type="entry name" value="YbaB_DNA_bd"/>
    <property type="match status" value="1"/>
</dbReference>
<accession>A0A9D2AGM4</accession>
<dbReference type="Gene3D" id="3.30.1310.10">
    <property type="entry name" value="Nucleoid-associated protein YbaB-like domain"/>
    <property type="match status" value="1"/>
</dbReference>
<evidence type="ECO:0000256" key="2">
    <source>
        <dbReference type="HAMAP-Rule" id="MF_00274"/>
    </source>
</evidence>
<keyword evidence="2" id="KW-0963">Cytoplasm</keyword>
<dbReference type="InterPro" id="IPR004401">
    <property type="entry name" value="YbaB/EbfC"/>
</dbReference>
<sequence>MNLQKLMKQAQAMQANMANAQARLAEKSYTAEAAGGKIKVTANGTGMVTALSIDPSVIDPDDADFLQSLLLKAVQEALNGAKDLAEAEMRKVTGGLGFPM</sequence>
<dbReference type="HAMAP" id="MF_00274">
    <property type="entry name" value="DNA_YbaB_EbfC"/>
    <property type="match status" value="1"/>
</dbReference>
<dbReference type="PANTHER" id="PTHR33449">
    <property type="entry name" value="NUCLEOID-ASSOCIATED PROTEIN YBAB"/>
    <property type="match status" value="1"/>
</dbReference>
<reference evidence="3" key="2">
    <citation type="submission" date="2021-04" db="EMBL/GenBank/DDBJ databases">
        <authorList>
            <person name="Gilroy R."/>
        </authorList>
    </citation>
    <scope>NUCLEOTIDE SEQUENCE</scope>
    <source>
        <strain evidence="3">14975</strain>
    </source>
</reference>
<dbReference type="GO" id="GO:0005829">
    <property type="term" value="C:cytosol"/>
    <property type="evidence" value="ECO:0007669"/>
    <property type="project" value="TreeGrafter"/>
</dbReference>
<dbReference type="PANTHER" id="PTHR33449:SF1">
    <property type="entry name" value="NUCLEOID-ASSOCIATED PROTEIN YBAB"/>
    <property type="match status" value="1"/>
</dbReference>
<organism evidence="3 4">
    <name type="scientific">Candidatus Akkermansia intestinigallinarum</name>
    <dbReference type="NCBI Taxonomy" id="2838431"/>
    <lineage>
        <taxon>Bacteria</taxon>
        <taxon>Pseudomonadati</taxon>
        <taxon>Verrucomicrobiota</taxon>
        <taxon>Verrucomicrobiia</taxon>
        <taxon>Verrucomicrobiales</taxon>
        <taxon>Akkermansiaceae</taxon>
        <taxon>Akkermansia</taxon>
    </lineage>
</organism>
<dbReference type="PIRSF" id="PIRSF004555">
    <property type="entry name" value="UCP004555"/>
    <property type="match status" value="1"/>
</dbReference>
<dbReference type="GO" id="GO:0003677">
    <property type="term" value="F:DNA binding"/>
    <property type="evidence" value="ECO:0007669"/>
    <property type="project" value="UniProtKB-UniRule"/>
</dbReference>
<dbReference type="SUPFAM" id="SSF82607">
    <property type="entry name" value="YbaB-like"/>
    <property type="match status" value="1"/>
</dbReference>
<dbReference type="EMBL" id="DXFQ01000045">
    <property type="protein sequence ID" value="HIX19490.1"/>
    <property type="molecule type" value="Genomic_DNA"/>
</dbReference>
<comment type="subcellular location">
    <subcellularLocation>
        <location evidence="2">Cytoplasm</location>
        <location evidence="2">Nucleoid</location>
    </subcellularLocation>
</comment>
<comment type="subunit">
    <text evidence="2">Homodimer.</text>
</comment>
<comment type="function">
    <text evidence="2">Binds to DNA and alters its conformation. May be involved in regulation of gene expression, nucleoid organization and DNA protection.</text>
</comment>
<reference evidence="3" key="1">
    <citation type="journal article" date="2021" name="PeerJ">
        <title>Extensive microbial diversity within the chicken gut microbiome revealed by metagenomics and culture.</title>
        <authorList>
            <person name="Gilroy R."/>
            <person name="Ravi A."/>
            <person name="Getino M."/>
            <person name="Pursley I."/>
            <person name="Horton D.L."/>
            <person name="Alikhan N.F."/>
            <person name="Baker D."/>
            <person name="Gharbi K."/>
            <person name="Hall N."/>
            <person name="Watson M."/>
            <person name="Adriaenssens E.M."/>
            <person name="Foster-Nyarko E."/>
            <person name="Jarju S."/>
            <person name="Secka A."/>
            <person name="Antonio M."/>
            <person name="Oren A."/>
            <person name="Chaudhuri R.R."/>
            <person name="La Ragione R."/>
            <person name="Hildebrand F."/>
            <person name="Pallen M.J."/>
        </authorList>
    </citation>
    <scope>NUCLEOTIDE SEQUENCE</scope>
    <source>
        <strain evidence="3">14975</strain>
    </source>
</reference>
<dbReference type="AlphaFoldDB" id="A0A9D2AGM4"/>
<comment type="similarity">
    <text evidence="2">Belongs to the YbaB/EbfC family.</text>
</comment>
<evidence type="ECO:0000256" key="1">
    <source>
        <dbReference type="ARBA" id="ARBA00023125"/>
    </source>
</evidence>
<dbReference type="InterPro" id="IPR036894">
    <property type="entry name" value="YbaB-like_sf"/>
</dbReference>
<dbReference type="GO" id="GO:0043590">
    <property type="term" value="C:bacterial nucleoid"/>
    <property type="evidence" value="ECO:0007669"/>
    <property type="project" value="UniProtKB-UniRule"/>
</dbReference>
<name>A0A9D2AGM4_9BACT</name>
<evidence type="ECO:0000313" key="3">
    <source>
        <dbReference type="EMBL" id="HIX19490.1"/>
    </source>
</evidence>
<dbReference type="Proteomes" id="UP000823964">
    <property type="component" value="Unassembled WGS sequence"/>
</dbReference>
<dbReference type="NCBIfam" id="TIGR00103">
    <property type="entry name" value="DNA_YbaB_EbfC"/>
    <property type="match status" value="1"/>
</dbReference>
<gene>
    <name evidence="3" type="ORF">H9862_02675</name>
</gene>
<proteinExistence type="inferred from homology"/>
<protein>
    <recommendedName>
        <fullName evidence="2">Nucleoid-associated protein H9862_02675</fullName>
    </recommendedName>
</protein>
<evidence type="ECO:0000313" key="4">
    <source>
        <dbReference type="Proteomes" id="UP000823964"/>
    </source>
</evidence>
<keyword evidence="1 2" id="KW-0238">DNA-binding</keyword>
<comment type="caution">
    <text evidence="3">The sequence shown here is derived from an EMBL/GenBank/DDBJ whole genome shotgun (WGS) entry which is preliminary data.</text>
</comment>